<dbReference type="SUPFAM" id="SSF56821">
    <property type="entry name" value="Prismane protein-like"/>
    <property type="match status" value="1"/>
</dbReference>
<keyword evidence="1" id="KW-0732">Signal</keyword>
<dbReference type="GO" id="GO:0000902">
    <property type="term" value="P:cell morphogenesis"/>
    <property type="evidence" value="ECO:0007669"/>
    <property type="project" value="InterPro"/>
</dbReference>
<dbReference type="WBParaSite" id="HNAJ_0000592401-mRNA-1">
    <property type="protein sequence ID" value="HNAJ_0000592401-mRNA-1"/>
    <property type="gene ID" value="HNAJ_0000592401"/>
</dbReference>
<dbReference type="GO" id="GO:0005938">
    <property type="term" value="C:cell cortex"/>
    <property type="evidence" value="ECO:0007669"/>
    <property type="project" value="TreeGrafter"/>
</dbReference>
<dbReference type="OrthoDB" id="6287725at2759"/>
<name>A0A0R3TFT3_RODNA</name>
<dbReference type="InterPro" id="IPR025614">
    <property type="entry name" value="Cell_morpho_N"/>
</dbReference>
<dbReference type="GO" id="GO:0031175">
    <property type="term" value="P:neuron projection development"/>
    <property type="evidence" value="ECO:0007669"/>
    <property type="project" value="TreeGrafter"/>
</dbReference>
<dbReference type="InterPro" id="IPR039867">
    <property type="entry name" value="Furry/Tao3/Mor2"/>
</dbReference>
<dbReference type="InterPro" id="IPR011254">
    <property type="entry name" value="Prismane-like_sf"/>
</dbReference>
<sequence>MNIGLRAFLLIAHGLQQKDGEPPMPQNQSVGVCGVYPTVHLQRGFLPACSTGVVRRSFHGTTLDDTLCERLGIRPYLVPVRKAFEAILRLLEPQIIRSMMPPKQGAAIKDGDDSAPLVHFLFGFNLIVTFCVKITLHCHWCNLSLYGVPTFTQILL</sequence>
<dbReference type="Pfam" id="PF14222">
    <property type="entry name" value="MOR2-PAG1_N"/>
    <property type="match status" value="1"/>
</dbReference>
<gene>
    <name evidence="3" type="ORF">HNAJ_LOCUS5920</name>
</gene>
<feature type="chain" id="PRO_5043131807" evidence="1">
    <location>
        <begin position="21"/>
        <end position="156"/>
    </location>
</feature>
<keyword evidence="4" id="KW-1185">Reference proteome</keyword>
<dbReference type="GO" id="GO:0030427">
    <property type="term" value="C:site of polarized growth"/>
    <property type="evidence" value="ECO:0007669"/>
    <property type="project" value="TreeGrafter"/>
</dbReference>
<organism evidence="5">
    <name type="scientific">Rodentolepis nana</name>
    <name type="common">Dwarf tapeworm</name>
    <name type="synonym">Hymenolepis nana</name>
    <dbReference type="NCBI Taxonomy" id="102285"/>
    <lineage>
        <taxon>Eukaryota</taxon>
        <taxon>Metazoa</taxon>
        <taxon>Spiralia</taxon>
        <taxon>Lophotrochozoa</taxon>
        <taxon>Platyhelminthes</taxon>
        <taxon>Cestoda</taxon>
        <taxon>Eucestoda</taxon>
        <taxon>Cyclophyllidea</taxon>
        <taxon>Hymenolepididae</taxon>
        <taxon>Rodentolepis</taxon>
    </lineage>
</organism>
<feature type="signal peptide" evidence="1">
    <location>
        <begin position="1"/>
        <end position="20"/>
    </location>
</feature>
<accession>A0A0R3TFT3</accession>
<proteinExistence type="predicted"/>
<reference evidence="3 4" key="2">
    <citation type="submission" date="2018-11" db="EMBL/GenBank/DDBJ databases">
        <authorList>
            <consortium name="Pathogen Informatics"/>
        </authorList>
    </citation>
    <scope>NUCLEOTIDE SEQUENCE [LARGE SCALE GENOMIC DNA]</scope>
</reference>
<feature type="domain" description="Cell morphogenesis protein N-terminal" evidence="2">
    <location>
        <begin position="1"/>
        <end position="102"/>
    </location>
</feature>
<evidence type="ECO:0000259" key="2">
    <source>
        <dbReference type="Pfam" id="PF14222"/>
    </source>
</evidence>
<dbReference type="GO" id="GO:0016491">
    <property type="term" value="F:oxidoreductase activity"/>
    <property type="evidence" value="ECO:0007669"/>
    <property type="project" value="InterPro"/>
</dbReference>
<evidence type="ECO:0000313" key="3">
    <source>
        <dbReference type="EMBL" id="VDO01780.1"/>
    </source>
</evidence>
<dbReference type="AlphaFoldDB" id="A0A0R3TFT3"/>
<reference evidence="5" key="1">
    <citation type="submission" date="2017-02" db="UniProtKB">
        <authorList>
            <consortium name="WormBaseParasite"/>
        </authorList>
    </citation>
    <scope>IDENTIFICATION</scope>
</reference>
<evidence type="ECO:0000313" key="5">
    <source>
        <dbReference type="WBParaSite" id="HNAJ_0000592401-mRNA-1"/>
    </source>
</evidence>
<dbReference type="Proteomes" id="UP000278807">
    <property type="component" value="Unassembled WGS sequence"/>
</dbReference>
<dbReference type="PANTHER" id="PTHR12295">
    <property type="entry name" value="FURRY-RELATED"/>
    <property type="match status" value="1"/>
</dbReference>
<dbReference type="STRING" id="102285.A0A0R3TFT3"/>
<protein>
    <submittedName>
        <fullName evidence="5">MOR2-PAG1_N domain-containing protein</fullName>
    </submittedName>
</protein>
<dbReference type="EMBL" id="UZAE01005666">
    <property type="protein sequence ID" value="VDO01780.1"/>
    <property type="molecule type" value="Genomic_DNA"/>
</dbReference>
<evidence type="ECO:0000313" key="4">
    <source>
        <dbReference type="Proteomes" id="UP000278807"/>
    </source>
</evidence>
<evidence type="ECO:0000256" key="1">
    <source>
        <dbReference type="SAM" id="SignalP"/>
    </source>
</evidence>
<dbReference type="PANTHER" id="PTHR12295:SF30">
    <property type="entry name" value="PROTEIN FURRY"/>
    <property type="match status" value="1"/>
</dbReference>